<evidence type="ECO:0000313" key="5">
    <source>
        <dbReference type="EMBL" id="AOU99162.1"/>
    </source>
</evidence>
<evidence type="ECO:0000256" key="2">
    <source>
        <dbReference type="ARBA" id="ARBA00023008"/>
    </source>
</evidence>
<dbReference type="EMBL" id="CP017415">
    <property type="protein sequence ID" value="AOU99162.1"/>
    <property type="molecule type" value="Genomic_DNA"/>
</dbReference>
<dbReference type="PROSITE" id="PS51352">
    <property type="entry name" value="THIOREDOXIN_2"/>
    <property type="match status" value="1"/>
</dbReference>
<dbReference type="InterPro" id="IPR036249">
    <property type="entry name" value="Thioredoxin-like_sf"/>
</dbReference>
<evidence type="ECO:0000256" key="1">
    <source>
        <dbReference type="ARBA" id="ARBA00010996"/>
    </source>
</evidence>
<keyword evidence="3" id="KW-0472">Membrane</keyword>
<accession>A0A1D8IRP0</accession>
<feature type="transmembrane region" description="Helical" evidence="3">
    <location>
        <begin position="20"/>
        <end position="44"/>
    </location>
</feature>
<dbReference type="SUPFAM" id="SSF52833">
    <property type="entry name" value="Thioredoxin-like"/>
    <property type="match status" value="1"/>
</dbReference>
<protein>
    <recommendedName>
        <fullName evidence="4">Thioredoxin domain-containing protein</fullName>
    </recommendedName>
</protein>
<gene>
    <name evidence="5" type="ORF">BI364_15570</name>
</gene>
<keyword evidence="2" id="KW-0186">Copper</keyword>
<organism evidence="5 6">
    <name type="scientific">Acidihalobacter yilgarnensis</name>
    <dbReference type="NCBI Taxonomy" id="2819280"/>
    <lineage>
        <taxon>Bacteria</taxon>
        <taxon>Pseudomonadati</taxon>
        <taxon>Pseudomonadota</taxon>
        <taxon>Gammaproteobacteria</taxon>
        <taxon>Chromatiales</taxon>
        <taxon>Ectothiorhodospiraceae</taxon>
        <taxon>Acidihalobacter</taxon>
    </lineage>
</organism>
<proteinExistence type="inferred from homology"/>
<keyword evidence="6" id="KW-1185">Reference proteome</keyword>
<evidence type="ECO:0000259" key="4">
    <source>
        <dbReference type="PROSITE" id="PS51352"/>
    </source>
</evidence>
<reference evidence="6" key="1">
    <citation type="submission" date="2016-09" db="EMBL/GenBank/DDBJ databases">
        <title>Acidihalobacter prosperus F5.</title>
        <authorList>
            <person name="Khaleque H.N."/>
            <person name="Ramsay J.P."/>
            <person name="Kaksonen A.H."/>
            <person name="Boxall N.J."/>
            <person name="Watkin E.L.J."/>
        </authorList>
    </citation>
    <scope>NUCLEOTIDE SEQUENCE [LARGE SCALE GENOMIC DNA]</scope>
    <source>
        <strain evidence="6">F5</strain>
    </source>
</reference>
<dbReference type="Proteomes" id="UP000095401">
    <property type="component" value="Chromosome"/>
</dbReference>
<evidence type="ECO:0000313" key="6">
    <source>
        <dbReference type="Proteomes" id="UP000095401"/>
    </source>
</evidence>
<name>A0A1D8IRP0_9GAMM</name>
<comment type="similarity">
    <text evidence="1">Belongs to the SCO1/2 family.</text>
</comment>
<dbReference type="InterPro" id="IPR013766">
    <property type="entry name" value="Thioredoxin_domain"/>
</dbReference>
<dbReference type="InterPro" id="IPR003782">
    <property type="entry name" value="SCO1/SenC"/>
</dbReference>
<sequence>MNMRIFGSILRTDADRQGFWYSAGIGVFIGLLIGSAFTSILGIVHLHSTASKAQQAQAAVRAEGPPMALKRGPLAPAVKGFVDQNGKSVTTQDLLGKVRIVTFLSPLGNHYSPLVVSNLMNLYQELHNDGLLGKHVVFVSYNVDPAHTGPSEMSAFIKQIAGLNPVTAEWRFLTADPATMRKLVTDGYGVRYRQIGAAEYAKLAAAQRQHGEYLYATAVNPLASQYKPDYHVVDHDEMVIVGPRDHIWARIPDASSYSNGDLMRFIATLLKLPGMPGANQPVPAGSL</sequence>
<keyword evidence="3" id="KW-0812">Transmembrane</keyword>
<feature type="domain" description="Thioredoxin" evidence="4">
    <location>
        <begin position="69"/>
        <end position="271"/>
    </location>
</feature>
<keyword evidence="3" id="KW-1133">Transmembrane helix</keyword>
<dbReference type="RefSeq" id="WP_070079514.1">
    <property type="nucleotide sequence ID" value="NZ_CP017415.1"/>
</dbReference>
<dbReference type="KEGG" id="aprs:BI364_15570"/>
<dbReference type="AlphaFoldDB" id="A0A1D8IRP0"/>
<evidence type="ECO:0000256" key="3">
    <source>
        <dbReference type="SAM" id="Phobius"/>
    </source>
</evidence>
<dbReference type="Gene3D" id="3.40.30.10">
    <property type="entry name" value="Glutaredoxin"/>
    <property type="match status" value="1"/>
</dbReference>
<dbReference type="Pfam" id="PF02630">
    <property type="entry name" value="SCO1-SenC"/>
    <property type="match status" value="1"/>
</dbReference>